<evidence type="ECO:0000256" key="2">
    <source>
        <dbReference type="ARBA" id="ARBA00022475"/>
    </source>
</evidence>
<dbReference type="EMBL" id="SORI01000027">
    <property type="protein sequence ID" value="TDY54528.1"/>
    <property type="molecule type" value="Genomic_DNA"/>
</dbReference>
<evidence type="ECO:0000259" key="8">
    <source>
        <dbReference type="Pfam" id="PF06808"/>
    </source>
</evidence>
<evidence type="ECO:0000313" key="9">
    <source>
        <dbReference type="EMBL" id="TDY54528.1"/>
    </source>
</evidence>
<protein>
    <submittedName>
        <fullName evidence="9">Tripartite ATP-independent transporter DctM subunit</fullName>
    </submittedName>
</protein>
<dbReference type="GO" id="GO:0022857">
    <property type="term" value="F:transmembrane transporter activity"/>
    <property type="evidence" value="ECO:0007669"/>
    <property type="project" value="TreeGrafter"/>
</dbReference>
<feature type="transmembrane region" description="Helical" evidence="7">
    <location>
        <begin position="347"/>
        <end position="367"/>
    </location>
</feature>
<proteinExistence type="predicted"/>
<dbReference type="Pfam" id="PF06808">
    <property type="entry name" value="DctM"/>
    <property type="match status" value="1"/>
</dbReference>
<dbReference type="InterPro" id="IPR010656">
    <property type="entry name" value="DctM"/>
</dbReference>
<feature type="transmembrane region" description="Helical" evidence="7">
    <location>
        <begin position="6"/>
        <end position="34"/>
    </location>
</feature>
<keyword evidence="3" id="KW-0997">Cell inner membrane</keyword>
<keyword evidence="10" id="KW-1185">Reference proteome</keyword>
<comment type="subcellular location">
    <subcellularLocation>
        <location evidence="1">Cell inner membrane</location>
        <topology evidence="1">Multi-pass membrane protein</topology>
    </subcellularLocation>
</comment>
<dbReference type="PANTHER" id="PTHR33362">
    <property type="entry name" value="SIALIC ACID TRAP TRANSPORTER PERMEASE PROTEIN SIAT-RELATED"/>
    <property type="match status" value="1"/>
</dbReference>
<feature type="transmembrane region" description="Helical" evidence="7">
    <location>
        <begin position="221"/>
        <end position="239"/>
    </location>
</feature>
<dbReference type="GO" id="GO:0005886">
    <property type="term" value="C:plasma membrane"/>
    <property type="evidence" value="ECO:0007669"/>
    <property type="project" value="UniProtKB-SubCell"/>
</dbReference>
<dbReference type="OrthoDB" id="9772674at2"/>
<dbReference type="PANTHER" id="PTHR33362:SF3">
    <property type="entry name" value="SIALIC ACID TRAP TRANSPORTER PERMEASE PROTEIN SIAT"/>
    <property type="match status" value="1"/>
</dbReference>
<evidence type="ECO:0000256" key="6">
    <source>
        <dbReference type="ARBA" id="ARBA00023136"/>
    </source>
</evidence>
<evidence type="ECO:0000256" key="7">
    <source>
        <dbReference type="SAM" id="Phobius"/>
    </source>
</evidence>
<dbReference type="InterPro" id="IPR004681">
    <property type="entry name" value="TRAP_DctM"/>
</dbReference>
<feature type="transmembrane region" description="Helical" evidence="7">
    <location>
        <begin position="54"/>
        <end position="75"/>
    </location>
</feature>
<evidence type="ECO:0000256" key="4">
    <source>
        <dbReference type="ARBA" id="ARBA00022692"/>
    </source>
</evidence>
<feature type="transmembrane region" description="Helical" evidence="7">
    <location>
        <begin position="135"/>
        <end position="154"/>
    </location>
</feature>
<dbReference type="RefSeq" id="WP_133959065.1">
    <property type="nucleotide sequence ID" value="NZ_SORI01000027.1"/>
</dbReference>
<gene>
    <name evidence="9" type="ORF">C8D99_1276</name>
</gene>
<evidence type="ECO:0000256" key="3">
    <source>
        <dbReference type="ARBA" id="ARBA00022519"/>
    </source>
</evidence>
<feature type="transmembrane region" description="Helical" evidence="7">
    <location>
        <begin position="95"/>
        <end position="123"/>
    </location>
</feature>
<sequence>MDHIAIDLLILISSIVIGIPVPFCFMLAAIYMGVIYFPDFSFLMTIGFRGLNSLTILSIPFFIIAGALMSSAGIAERLTNFANSMLGRLRGGMGAASIVACAIFGAISGTASSAVACIGGIMIPRLEKLGYPRGYSTGMLSCASVLGQLIPPSVPMILYGWVTQQSVAACFLSTVVPGIITTTIFCIINYFMVGRFPAIKVDDPLPPKERNRLVWKAGKKGFWSLLMPVIILGGIYGGVTTPTEAAAVAVFYAIVIGFFVHKELTMTVFFRSLKSAATTSGVIVLMLFFVTILGRLYTMQQVPMKIANFLLGTSDNKYVILFMVNIFLIIIGMLMDDLSGTMLAAPLLMPLMLRIGVHPIHFAAILGTNLGLGNVTPPTAPILYLGGRVGNVQIDEYLKPALVYMIFGFLPVIALTTYVPDLSLFLPRLIMGIK</sequence>
<name>A0A4R8M282_9BACT</name>
<reference evidence="9 10" key="1">
    <citation type="submission" date="2019-03" db="EMBL/GenBank/DDBJ databases">
        <title>Genomic Encyclopedia of Type Strains, Phase IV (KMG-IV): sequencing the most valuable type-strain genomes for metagenomic binning, comparative biology and taxonomic classification.</title>
        <authorList>
            <person name="Goeker M."/>
        </authorList>
    </citation>
    <scope>NUCLEOTIDE SEQUENCE [LARGE SCALE GENOMIC DNA]</scope>
    <source>
        <strain evidence="9 10">DSM 25964</strain>
    </source>
</reference>
<dbReference type="NCBIfam" id="TIGR00786">
    <property type="entry name" value="dctM"/>
    <property type="match status" value="1"/>
</dbReference>
<dbReference type="AlphaFoldDB" id="A0A4R8M282"/>
<keyword evidence="4 7" id="KW-0812">Transmembrane</keyword>
<feature type="transmembrane region" description="Helical" evidence="7">
    <location>
        <begin position="166"/>
        <end position="191"/>
    </location>
</feature>
<organism evidence="9 10">
    <name type="scientific">Aminivibrio pyruvatiphilus</name>
    <dbReference type="NCBI Taxonomy" id="1005740"/>
    <lineage>
        <taxon>Bacteria</taxon>
        <taxon>Thermotogati</taxon>
        <taxon>Synergistota</taxon>
        <taxon>Synergistia</taxon>
        <taxon>Synergistales</taxon>
        <taxon>Aminobacteriaceae</taxon>
        <taxon>Aminivibrio</taxon>
    </lineage>
</organism>
<feature type="transmembrane region" description="Helical" evidence="7">
    <location>
        <begin position="318"/>
        <end position="335"/>
    </location>
</feature>
<accession>A0A4R8M282</accession>
<evidence type="ECO:0000256" key="1">
    <source>
        <dbReference type="ARBA" id="ARBA00004429"/>
    </source>
</evidence>
<feature type="transmembrane region" description="Helical" evidence="7">
    <location>
        <begin position="401"/>
        <end position="426"/>
    </location>
</feature>
<dbReference type="PIRSF" id="PIRSF006066">
    <property type="entry name" value="HI0050"/>
    <property type="match status" value="1"/>
</dbReference>
<comment type="caution">
    <text evidence="9">The sequence shown here is derived from an EMBL/GenBank/DDBJ whole genome shotgun (WGS) entry which is preliminary data.</text>
</comment>
<dbReference type="Proteomes" id="UP000295066">
    <property type="component" value="Unassembled WGS sequence"/>
</dbReference>
<keyword evidence="5 7" id="KW-1133">Transmembrane helix</keyword>
<keyword evidence="6 7" id="KW-0472">Membrane</keyword>
<feature type="domain" description="TRAP C4-dicarboxylate transport system permease DctM subunit" evidence="8">
    <location>
        <begin position="9"/>
        <end position="421"/>
    </location>
</feature>
<feature type="transmembrane region" description="Helical" evidence="7">
    <location>
        <begin position="276"/>
        <end position="298"/>
    </location>
</feature>
<keyword evidence="2" id="KW-1003">Cell membrane</keyword>
<evidence type="ECO:0000256" key="5">
    <source>
        <dbReference type="ARBA" id="ARBA00022989"/>
    </source>
</evidence>
<evidence type="ECO:0000313" key="10">
    <source>
        <dbReference type="Proteomes" id="UP000295066"/>
    </source>
</evidence>